<gene>
    <name evidence="1" type="ORF">EVA_08931</name>
</gene>
<dbReference type="EMBL" id="AMCI01002346">
    <property type="protein sequence ID" value="EJX02964.1"/>
    <property type="molecule type" value="Genomic_DNA"/>
</dbReference>
<dbReference type="AlphaFoldDB" id="J9G7W4"/>
<sequence length="36" mass="4213">MSRSFALTSNLTNDFEKLVDPTLLKYPYEKSDIYLV</sequence>
<protein>
    <submittedName>
        <fullName evidence="1">Uncharacterized protein</fullName>
    </submittedName>
</protein>
<name>J9G7W4_9ZZZZ</name>
<proteinExistence type="predicted"/>
<comment type="caution">
    <text evidence="1">The sequence shown here is derived from an EMBL/GenBank/DDBJ whole genome shotgun (WGS) entry which is preliminary data.</text>
</comment>
<reference evidence="1" key="1">
    <citation type="journal article" date="2012" name="PLoS ONE">
        <title>Gene sets for utilization of primary and secondary nutrition supplies in the distal gut of endangered iberian lynx.</title>
        <authorList>
            <person name="Alcaide M."/>
            <person name="Messina E."/>
            <person name="Richter M."/>
            <person name="Bargiela R."/>
            <person name="Peplies J."/>
            <person name="Huws S.A."/>
            <person name="Newbold C.J."/>
            <person name="Golyshin P.N."/>
            <person name="Simon M.A."/>
            <person name="Lopez G."/>
            <person name="Yakimov M.M."/>
            <person name="Ferrer M."/>
        </authorList>
    </citation>
    <scope>NUCLEOTIDE SEQUENCE</scope>
</reference>
<evidence type="ECO:0000313" key="1">
    <source>
        <dbReference type="EMBL" id="EJX02964.1"/>
    </source>
</evidence>
<organism evidence="1">
    <name type="scientific">gut metagenome</name>
    <dbReference type="NCBI Taxonomy" id="749906"/>
    <lineage>
        <taxon>unclassified sequences</taxon>
        <taxon>metagenomes</taxon>
        <taxon>organismal metagenomes</taxon>
    </lineage>
</organism>
<accession>J9G7W4</accession>